<feature type="compositionally biased region" description="Basic and acidic residues" evidence="2">
    <location>
        <begin position="567"/>
        <end position="577"/>
    </location>
</feature>
<feature type="compositionally biased region" description="Low complexity" evidence="2">
    <location>
        <begin position="782"/>
        <end position="794"/>
    </location>
</feature>
<evidence type="ECO:0000313" key="5">
    <source>
        <dbReference type="Proteomes" id="UP000230233"/>
    </source>
</evidence>
<evidence type="ECO:0000259" key="3">
    <source>
        <dbReference type="PROSITE" id="PS50157"/>
    </source>
</evidence>
<keyword evidence="5" id="KW-1185">Reference proteome</keyword>
<dbReference type="GO" id="GO:0008270">
    <property type="term" value="F:zinc ion binding"/>
    <property type="evidence" value="ECO:0007669"/>
    <property type="project" value="UniProtKB-KW"/>
</dbReference>
<comment type="caution">
    <text evidence="4">The sequence shown here is derived from an EMBL/GenBank/DDBJ whole genome shotgun (WGS) entry which is preliminary data.</text>
</comment>
<dbReference type="EMBL" id="PDUG01000003">
    <property type="protein sequence ID" value="PIC39575.1"/>
    <property type="molecule type" value="Genomic_DNA"/>
</dbReference>
<organism evidence="4 5">
    <name type="scientific">Caenorhabditis nigoni</name>
    <dbReference type="NCBI Taxonomy" id="1611254"/>
    <lineage>
        <taxon>Eukaryota</taxon>
        <taxon>Metazoa</taxon>
        <taxon>Ecdysozoa</taxon>
        <taxon>Nematoda</taxon>
        <taxon>Chromadorea</taxon>
        <taxon>Rhabditida</taxon>
        <taxon>Rhabditina</taxon>
        <taxon>Rhabditomorpha</taxon>
        <taxon>Rhabditoidea</taxon>
        <taxon>Rhabditidae</taxon>
        <taxon>Peloderinae</taxon>
        <taxon>Caenorhabditis</taxon>
    </lineage>
</organism>
<feature type="compositionally biased region" description="Polar residues" evidence="2">
    <location>
        <begin position="292"/>
        <end position="306"/>
    </location>
</feature>
<feature type="compositionally biased region" description="Polar residues" evidence="2">
    <location>
        <begin position="913"/>
        <end position="922"/>
    </location>
</feature>
<feature type="region of interest" description="Disordered" evidence="2">
    <location>
        <begin position="963"/>
        <end position="1027"/>
    </location>
</feature>
<evidence type="ECO:0000256" key="2">
    <source>
        <dbReference type="SAM" id="MobiDB-lite"/>
    </source>
</evidence>
<feature type="region of interest" description="Disordered" evidence="2">
    <location>
        <begin position="638"/>
        <end position="759"/>
    </location>
</feature>
<keyword evidence="1" id="KW-0863">Zinc-finger</keyword>
<dbReference type="PROSITE" id="PS50157">
    <property type="entry name" value="ZINC_FINGER_C2H2_2"/>
    <property type="match status" value="1"/>
</dbReference>
<feature type="region of interest" description="Disordered" evidence="2">
    <location>
        <begin position="553"/>
        <end position="623"/>
    </location>
</feature>
<feature type="compositionally biased region" description="Basic residues" evidence="2">
    <location>
        <begin position="813"/>
        <end position="822"/>
    </location>
</feature>
<gene>
    <name evidence="4" type="primary">Cnig_chr_III.g11220</name>
    <name evidence="4" type="ORF">B9Z55_011220</name>
</gene>
<feature type="region of interest" description="Disordered" evidence="2">
    <location>
        <begin position="334"/>
        <end position="353"/>
    </location>
</feature>
<keyword evidence="1" id="KW-0479">Metal-binding</keyword>
<keyword evidence="1" id="KW-0862">Zinc</keyword>
<dbReference type="OrthoDB" id="10376981at2759"/>
<feature type="compositionally biased region" description="Basic and acidic residues" evidence="2">
    <location>
        <begin position="1017"/>
        <end position="1027"/>
    </location>
</feature>
<dbReference type="Proteomes" id="UP000230233">
    <property type="component" value="Chromosome III"/>
</dbReference>
<sequence length="1027" mass="113750">MNKNQISRKYYDSEKKFFWCGFKEKPHDTKEEPCGFVGTNSEVTEHFSSHTGVYRLRCTTCYKTFYEDSTLVHHQETNTCPNTVEFIANDKKMITFHHRLKNICMTQISGDNVKKLRDAWEKRQKQHRPVYSDITDPLSLATKVPLPLDVFPVTKVTPKTPSYDAPGNRTPHHYVDNQPPVRKPSYEAQGNRTPNRSTSIPAPSHRAPRDIEIRGRDQDFRPQGPPARHQDLRPSRPPVQSVNGWEPLSDPRLQRSNDPRSQPRSRTPDECWREPPQFAPPAPNSHMLANDVRSSTSLGFRSQQPRVTDGPNEYRDQSQQIDPVAPNREMLANDARSSTSLGFHSPQPANINAPDERRFTERIIAHQIRIAPESDHQGTRVFNNTPIHRPNQNPVHSPEFSAPTSPISAPQVRMAPASRNPDYRQNQKSQVPSPVTQPGIAEPEVRIPSAVAVKASGNQDPRLFYNSQVQRQNQNPVSPPTIVPQTAEPVTPNVPPQRVAPPAPVKESDRTTIFSDSMIQRLNEIRQMQALQKTGSLESSDLAPCSEDLQLDVSNQNLPRVHKTQNHPKDAGERRDVCEEDTSTPKPSELPQKAVPTPAPSTPVGPNPESQQPTNPLGLLPWNDLPNLRKFIPDFLGKSSEDISLPSPSPSEHLPPPPVLPPIAVKISTAEASSESALPTPEQVATPARLAPMHFKGSSGRKIAKSKIAVFNSPSPVKASGESSKDRKKNGSLEASLPAPDRPPGILAAEEPVPEKRQTPKLISSVFDYLPHLEASAASAQSFRNSCTSSSRSPSPSPDRKRRHPNDSDGKGKTRRRSRSRSRHQETSRDSSNEQGWSTPRPPKKLRRESVELVHGSTSGSDMDIESDCNSSPEVPHQGKIDSSVFMTFGREPSDTGVRLISIVDLPAEQDSSDPSGQSNPTKPLASPPLQQLVSLVDQVDAFQSGQRTSTVSNARLPPAYFEGAPVIKHPNQPPSGSSGTSALPPPSQRNLYQKLSRPNFDNLKGTPPDAMLAQYREWKKSKEQAN</sequence>
<feature type="region of interest" description="Disordered" evidence="2">
    <location>
        <begin position="777"/>
        <end position="880"/>
    </location>
</feature>
<reference evidence="5" key="1">
    <citation type="submission" date="2017-10" db="EMBL/GenBank/DDBJ databases">
        <title>Rapid genome shrinkage in a self-fertile nematode reveals novel sperm competition proteins.</title>
        <authorList>
            <person name="Yin D."/>
            <person name="Schwarz E.M."/>
            <person name="Thomas C.G."/>
            <person name="Felde R.L."/>
            <person name="Korf I.F."/>
            <person name="Cutter A.D."/>
            <person name="Schartner C.M."/>
            <person name="Ralston E.J."/>
            <person name="Meyer B.J."/>
            <person name="Haag E.S."/>
        </authorList>
    </citation>
    <scope>NUCLEOTIDE SEQUENCE [LARGE SCALE GENOMIC DNA]</scope>
    <source>
        <strain evidence="5">JU1422</strain>
    </source>
</reference>
<dbReference type="InterPro" id="IPR013087">
    <property type="entry name" value="Znf_C2H2_type"/>
</dbReference>
<feature type="compositionally biased region" description="Pro residues" evidence="2">
    <location>
        <begin position="492"/>
        <end position="504"/>
    </location>
</feature>
<feature type="region of interest" description="Disordered" evidence="2">
    <location>
        <begin position="383"/>
        <end position="443"/>
    </location>
</feature>
<feature type="compositionally biased region" description="Polar residues" evidence="2">
    <location>
        <begin position="383"/>
        <end position="395"/>
    </location>
</feature>
<evidence type="ECO:0000256" key="1">
    <source>
        <dbReference type="PROSITE-ProRule" id="PRU00042"/>
    </source>
</evidence>
<feature type="compositionally biased region" description="Pro residues" evidence="2">
    <location>
        <begin position="597"/>
        <end position="606"/>
    </location>
</feature>
<feature type="compositionally biased region" description="Polar residues" evidence="2">
    <location>
        <begin position="188"/>
        <end position="201"/>
    </location>
</feature>
<accession>A0A2G5UJ50</accession>
<evidence type="ECO:0000313" key="4">
    <source>
        <dbReference type="EMBL" id="PIC39575.1"/>
    </source>
</evidence>
<feature type="region of interest" description="Disordered" evidence="2">
    <location>
        <begin position="900"/>
        <end position="930"/>
    </location>
</feature>
<feature type="domain" description="C2H2-type" evidence="3">
    <location>
        <begin position="56"/>
        <end position="83"/>
    </location>
</feature>
<feature type="compositionally biased region" description="Polar residues" evidence="2">
    <location>
        <begin position="423"/>
        <end position="436"/>
    </location>
</feature>
<feature type="compositionally biased region" description="Basic and acidic residues" evidence="2">
    <location>
        <begin position="823"/>
        <end position="832"/>
    </location>
</feature>
<feature type="compositionally biased region" description="Pro residues" evidence="2">
    <location>
        <begin position="647"/>
        <end position="661"/>
    </location>
</feature>
<dbReference type="AlphaFoldDB" id="A0A2G5UJ50"/>
<proteinExistence type="predicted"/>
<protein>
    <recommendedName>
        <fullName evidence="3">C2H2-type domain-containing protein</fullName>
    </recommendedName>
</protein>
<feature type="region of interest" description="Disordered" evidence="2">
    <location>
        <begin position="471"/>
        <end position="511"/>
    </location>
</feature>
<feature type="compositionally biased region" description="Polar residues" evidence="2">
    <location>
        <begin position="335"/>
        <end position="350"/>
    </location>
</feature>
<feature type="region of interest" description="Disordered" evidence="2">
    <location>
        <begin position="160"/>
        <end position="327"/>
    </location>
</feature>
<feature type="compositionally biased region" description="Basic and acidic residues" evidence="2">
    <location>
        <begin position="207"/>
        <end position="220"/>
    </location>
</feature>
<name>A0A2G5UJ50_9PELO</name>